<sequence length="765" mass="87765">MTRKISILLVCCFILATHVVEAFYFPLHAPVSFCTPAVQKYHEAEHRSLCKSDINMFVNRLDSVETVIPYDYDRYDFCQSQQEYSPSENLGQVVFGERITSSPYNFTFGKNNTCKKVCTKSYKAGGEEAEKAEMKHKLNFLLRGIQLNYQHHWIIDNMPVSWCYEVLIGSRYCSPGFPIGCYVDKDGNRKDACVIDAHYERAQHYYVFNHINITIFYQPLIDDTNLLVSAKLEPLSMKHKTPDECVFLNSLNYEPMSLQKSDLNKDLDITYSYSVHFIPSPNVYWASRWDYILDSMPHTNIQWFSILNSLVVILFLSGMLLILLRKLYKDISRYNQQDLEKAQEESGWRVVHGDVFRPPKGGMLLSIFLGTGAQIIITSFLTLGLACLGLLSPANRGSLMTCVMVLYVLLGFIAGYVSSRIYKTFGGERWKSNVLSTSFLIPGIIFGIFFILNLILWYEHSSAAIPFSTLVAILALWFFVSTPLVLIGAYFGLKRPIEFPLPTNEIPRHIPKRSCCTRPLPGIIMGGILPFGCIFVQLFFILNGIWSHQVYYMFGFLSLVAIILVITCSEATIILCYFHLRAENYHWWWRSFVTSGFTAIYFFIYCIHYFASKLTMHGWASTVLYFGYTIIMVILFFLFCGTMGFFACFLFVTKIYGSLNQIKSISSPQEIDMTPTMAGFWSSMLEYFILTTLFLLYHAIAFFVYAKDTLMALASETASKVRQDYDIPVKMKKRKRGKKGGVHVRARLRKRKFRPALPSIVTGNC</sequence>
<dbReference type="OMA" id="TILITYH"/>
<dbReference type="EnsemblMetazoa" id="XM_030982155">
    <property type="protein sequence ID" value="XP_030838015"/>
    <property type="gene ID" value="LOC588437"/>
</dbReference>
<feature type="transmembrane region" description="Helical" evidence="7">
    <location>
        <begin position="522"/>
        <end position="546"/>
    </location>
</feature>
<dbReference type="InParanoid" id="A0A7M7NKM5"/>
<accession>A0A7M7NKM5</accession>
<keyword evidence="5 7" id="KW-1133">Transmembrane helix</keyword>
<feature type="transmembrane region" description="Helical" evidence="7">
    <location>
        <begin position="439"/>
        <end position="458"/>
    </location>
</feature>
<feature type="transmembrane region" description="Helical" evidence="7">
    <location>
        <begin position="303"/>
        <end position="324"/>
    </location>
</feature>
<feature type="transmembrane region" description="Helical" evidence="7">
    <location>
        <begin position="367"/>
        <end position="391"/>
    </location>
</feature>
<dbReference type="GO" id="GO:0016020">
    <property type="term" value="C:membrane"/>
    <property type="evidence" value="ECO:0000318"/>
    <property type="project" value="GO_Central"/>
</dbReference>
<dbReference type="RefSeq" id="XP_030838015.1">
    <property type="nucleotide sequence ID" value="XM_030982155.1"/>
</dbReference>
<keyword evidence="3 7" id="KW-0812">Transmembrane</keyword>
<feature type="transmembrane region" description="Helical" evidence="7">
    <location>
        <begin position="592"/>
        <end position="611"/>
    </location>
</feature>
<evidence type="ECO:0000313" key="8">
    <source>
        <dbReference type="EnsemblMetazoa" id="XP_030838015"/>
    </source>
</evidence>
<dbReference type="AlphaFoldDB" id="A0A7M7NKM5"/>
<feature type="transmembrane region" description="Helical" evidence="7">
    <location>
        <begin position="470"/>
        <end position="493"/>
    </location>
</feature>
<dbReference type="GeneID" id="588437"/>
<feature type="chain" id="PRO_5029944054" description="Transmembrane 9 superfamily member" evidence="7">
    <location>
        <begin position="23"/>
        <end position="765"/>
    </location>
</feature>
<reference evidence="9" key="1">
    <citation type="submission" date="2015-02" db="EMBL/GenBank/DDBJ databases">
        <title>Genome sequencing for Strongylocentrotus purpuratus.</title>
        <authorList>
            <person name="Murali S."/>
            <person name="Liu Y."/>
            <person name="Vee V."/>
            <person name="English A."/>
            <person name="Wang M."/>
            <person name="Skinner E."/>
            <person name="Han Y."/>
            <person name="Muzny D.M."/>
            <person name="Worley K.C."/>
            <person name="Gibbs R.A."/>
        </authorList>
    </citation>
    <scope>NUCLEOTIDE SEQUENCE</scope>
</reference>
<keyword evidence="9" id="KW-1185">Reference proteome</keyword>
<comment type="subcellular location">
    <subcellularLocation>
        <location evidence="1">Membrane</location>
        <topology evidence="1">Multi-pass membrane protein</topology>
    </subcellularLocation>
</comment>
<protein>
    <recommendedName>
        <fullName evidence="7">Transmembrane 9 superfamily member</fullName>
    </recommendedName>
</protein>
<evidence type="ECO:0000256" key="5">
    <source>
        <dbReference type="ARBA" id="ARBA00022989"/>
    </source>
</evidence>
<evidence type="ECO:0000313" key="9">
    <source>
        <dbReference type="Proteomes" id="UP000007110"/>
    </source>
</evidence>
<proteinExistence type="inferred from homology"/>
<evidence type="ECO:0000256" key="6">
    <source>
        <dbReference type="ARBA" id="ARBA00023136"/>
    </source>
</evidence>
<dbReference type="Pfam" id="PF02990">
    <property type="entry name" value="EMP70"/>
    <property type="match status" value="1"/>
</dbReference>
<evidence type="ECO:0000256" key="4">
    <source>
        <dbReference type="ARBA" id="ARBA00022729"/>
    </source>
</evidence>
<feature type="transmembrane region" description="Helical" evidence="7">
    <location>
        <begin position="623"/>
        <end position="652"/>
    </location>
</feature>
<feature type="transmembrane region" description="Helical" evidence="7">
    <location>
        <begin position="687"/>
        <end position="706"/>
    </location>
</feature>
<dbReference type="GO" id="GO:0072657">
    <property type="term" value="P:protein localization to membrane"/>
    <property type="evidence" value="ECO:0000318"/>
    <property type="project" value="GO_Central"/>
</dbReference>
<feature type="transmembrane region" description="Helical" evidence="7">
    <location>
        <begin position="397"/>
        <end position="418"/>
    </location>
</feature>
<organism evidence="8 9">
    <name type="scientific">Strongylocentrotus purpuratus</name>
    <name type="common">Purple sea urchin</name>
    <dbReference type="NCBI Taxonomy" id="7668"/>
    <lineage>
        <taxon>Eukaryota</taxon>
        <taxon>Metazoa</taxon>
        <taxon>Echinodermata</taxon>
        <taxon>Eleutherozoa</taxon>
        <taxon>Echinozoa</taxon>
        <taxon>Echinoidea</taxon>
        <taxon>Euechinoidea</taxon>
        <taxon>Echinacea</taxon>
        <taxon>Camarodonta</taxon>
        <taxon>Echinidea</taxon>
        <taxon>Strongylocentrotidae</taxon>
        <taxon>Strongylocentrotus</taxon>
    </lineage>
</organism>
<evidence type="ECO:0000256" key="2">
    <source>
        <dbReference type="ARBA" id="ARBA00005227"/>
    </source>
</evidence>
<dbReference type="PANTHER" id="PTHR10766">
    <property type="entry name" value="TRANSMEMBRANE 9 SUPERFAMILY PROTEIN"/>
    <property type="match status" value="1"/>
</dbReference>
<reference evidence="8" key="2">
    <citation type="submission" date="2021-01" db="UniProtKB">
        <authorList>
            <consortium name="EnsemblMetazoa"/>
        </authorList>
    </citation>
    <scope>IDENTIFICATION</scope>
</reference>
<name>A0A7M7NKM5_STRPU</name>
<keyword evidence="6 7" id="KW-0472">Membrane</keyword>
<dbReference type="Proteomes" id="UP000007110">
    <property type="component" value="Unassembled WGS sequence"/>
</dbReference>
<evidence type="ECO:0000256" key="7">
    <source>
        <dbReference type="RuleBase" id="RU363079"/>
    </source>
</evidence>
<evidence type="ECO:0000256" key="3">
    <source>
        <dbReference type="ARBA" id="ARBA00022692"/>
    </source>
</evidence>
<dbReference type="InterPro" id="IPR004240">
    <property type="entry name" value="EMP70"/>
</dbReference>
<dbReference type="FunCoup" id="A0A7M7NKM5">
    <property type="interactions" value="644"/>
</dbReference>
<feature type="signal peptide" evidence="7">
    <location>
        <begin position="1"/>
        <end position="22"/>
    </location>
</feature>
<dbReference type="PANTHER" id="PTHR10766:SF176">
    <property type="entry name" value="TRANSMEMBRANE 9 SUPERFAMILY MEMBER"/>
    <property type="match status" value="1"/>
</dbReference>
<keyword evidence="4 7" id="KW-0732">Signal</keyword>
<dbReference type="KEGG" id="spu:588437"/>
<comment type="similarity">
    <text evidence="2 7">Belongs to the nonaspanin (TM9SF) (TC 9.A.2) family.</text>
</comment>
<feature type="transmembrane region" description="Helical" evidence="7">
    <location>
        <begin position="552"/>
        <end position="580"/>
    </location>
</feature>
<evidence type="ECO:0000256" key="1">
    <source>
        <dbReference type="ARBA" id="ARBA00004141"/>
    </source>
</evidence>
<dbReference type="OrthoDB" id="1666796at2759"/>